<dbReference type="InterPro" id="IPR007110">
    <property type="entry name" value="Ig-like_dom"/>
</dbReference>
<feature type="domain" description="Ig-like" evidence="2">
    <location>
        <begin position="17"/>
        <end position="63"/>
    </location>
</feature>
<dbReference type="SUPFAM" id="SSF48726">
    <property type="entry name" value="Immunoglobulin"/>
    <property type="match status" value="1"/>
</dbReference>
<dbReference type="AlphaFoldDB" id="A0A315W4Y5"/>
<evidence type="ECO:0000256" key="1">
    <source>
        <dbReference type="SAM" id="SignalP"/>
    </source>
</evidence>
<name>A0A315W4Y5_GAMAF</name>
<keyword evidence="1" id="KW-0732">Signal</keyword>
<gene>
    <name evidence="3" type="ORF">CCH79_00009312</name>
</gene>
<evidence type="ECO:0000259" key="2">
    <source>
        <dbReference type="PROSITE" id="PS50835"/>
    </source>
</evidence>
<comment type="caution">
    <text evidence="3">The sequence shown here is derived from an EMBL/GenBank/DDBJ whole genome shotgun (WGS) entry which is preliminary data.</text>
</comment>
<evidence type="ECO:0000313" key="3">
    <source>
        <dbReference type="EMBL" id="PWA30711.1"/>
    </source>
</evidence>
<dbReference type="Proteomes" id="UP000250572">
    <property type="component" value="Unassembled WGS sequence"/>
</dbReference>
<accession>A0A315W4Y5</accession>
<keyword evidence="4" id="KW-1185">Reference proteome</keyword>
<evidence type="ECO:0000313" key="4">
    <source>
        <dbReference type="Proteomes" id="UP000250572"/>
    </source>
</evidence>
<protein>
    <recommendedName>
        <fullName evidence="2">Ig-like domain-containing protein</fullName>
    </recommendedName>
</protein>
<feature type="signal peptide" evidence="1">
    <location>
        <begin position="1"/>
        <end position="20"/>
    </location>
</feature>
<sequence>MKQQAIVCLLLWLTFEPASCMHIRTSQGSMVELPCYSSESDIPGAQITWTFNGAVIISDFQDY</sequence>
<organism evidence="3 4">
    <name type="scientific">Gambusia affinis</name>
    <name type="common">Western mosquitofish</name>
    <name type="synonym">Heterandria affinis</name>
    <dbReference type="NCBI Taxonomy" id="33528"/>
    <lineage>
        <taxon>Eukaryota</taxon>
        <taxon>Metazoa</taxon>
        <taxon>Chordata</taxon>
        <taxon>Craniata</taxon>
        <taxon>Vertebrata</taxon>
        <taxon>Euteleostomi</taxon>
        <taxon>Actinopterygii</taxon>
        <taxon>Neopterygii</taxon>
        <taxon>Teleostei</taxon>
        <taxon>Neoteleostei</taxon>
        <taxon>Acanthomorphata</taxon>
        <taxon>Ovalentaria</taxon>
        <taxon>Atherinomorphae</taxon>
        <taxon>Cyprinodontiformes</taxon>
        <taxon>Poeciliidae</taxon>
        <taxon>Poeciliinae</taxon>
        <taxon>Gambusia</taxon>
    </lineage>
</organism>
<dbReference type="PROSITE" id="PS50835">
    <property type="entry name" value="IG_LIKE"/>
    <property type="match status" value="1"/>
</dbReference>
<dbReference type="InterPro" id="IPR036179">
    <property type="entry name" value="Ig-like_dom_sf"/>
</dbReference>
<proteinExistence type="predicted"/>
<reference evidence="3 4" key="1">
    <citation type="journal article" date="2018" name="G3 (Bethesda)">
        <title>A High-Quality Reference Genome for the Invasive Mosquitofish Gambusia affinis Using a Chicago Library.</title>
        <authorList>
            <person name="Hoffberg S.L."/>
            <person name="Troendle N.J."/>
            <person name="Glenn T.C."/>
            <person name="Mahmud O."/>
            <person name="Louha S."/>
            <person name="Chalopin D."/>
            <person name="Bennetzen J.L."/>
            <person name="Mauricio R."/>
        </authorList>
    </citation>
    <scope>NUCLEOTIDE SEQUENCE [LARGE SCALE GENOMIC DNA]</scope>
    <source>
        <strain evidence="3">NE01/NJP1002.9</strain>
        <tissue evidence="3">Muscle</tissue>
    </source>
</reference>
<feature type="chain" id="PRO_5016306643" description="Ig-like domain-containing protein" evidence="1">
    <location>
        <begin position="21"/>
        <end position="63"/>
    </location>
</feature>
<dbReference type="EMBL" id="NHOQ01000347">
    <property type="protein sequence ID" value="PWA30711.1"/>
    <property type="molecule type" value="Genomic_DNA"/>
</dbReference>